<feature type="region of interest" description="Disordered" evidence="1">
    <location>
        <begin position="1"/>
        <end position="33"/>
    </location>
</feature>
<comment type="caution">
    <text evidence="3">The sequence shown here is derived from an EMBL/GenBank/DDBJ whole genome shotgun (WGS) entry which is preliminary data.</text>
</comment>
<dbReference type="AlphaFoldDB" id="A0A935W4N6"/>
<gene>
    <name evidence="3" type="ORF">IPK02_10235</name>
</gene>
<dbReference type="Proteomes" id="UP000706151">
    <property type="component" value="Unassembled WGS sequence"/>
</dbReference>
<organism evidence="3 4">
    <name type="scientific">Candidatus Accumulibacter affinis</name>
    <dbReference type="NCBI Taxonomy" id="2954384"/>
    <lineage>
        <taxon>Bacteria</taxon>
        <taxon>Pseudomonadati</taxon>
        <taxon>Pseudomonadota</taxon>
        <taxon>Betaproteobacteria</taxon>
        <taxon>Candidatus Accumulibacter</taxon>
    </lineage>
</organism>
<dbReference type="EMBL" id="JADJOT010000008">
    <property type="protein sequence ID" value="MBK7954299.1"/>
    <property type="molecule type" value="Genomic_DNA"/>
</dbReference>
<evidence type="ECO:0000259" key="2">
    <source>
        <dbReference type="Pfam" id="PF13699"/>
    </source>
</evidence>
<sequence length="219" mass="23857">MKATRQAIPSSSNRAPRATPAPPFGPASVRGGHHAAPAALRNHIIQRKLTVSDPNDLYEQEADRVADQVLRMPDPALTRRGIDRTAIQPLSIQRLCKECEQEEELQRQPQGRANDAGSSGLETVATTLRQSGRLLDPPTRAFFEPRFGVDFSAVRIHTNTQASESARAVNALAYTVGHNVVFNSGQYAPQSDAGRRLLAHELTHVLQQGGIRSSDTPTN</sequence>
<feature type="domain" description="eCIS core" evidence="2">
    <location>
        <begin position="135"/>
        <end position="210"/>
    </location>
</feature>
<dbReference type="InterPro" id="IPR025295">
    <property type="entry name" value="eCIS_core_dom"/>
</dbReference>
<evidence type="ECO:0000256" key="1">
    <source>
        <dbReference type="SAM" id="MobiDB-lite"/>
    </source>
</evidence>
<proteinExistence type="predicted"/>
<name>A0A935W4N6_9PROT</name>
<reference evidence="3 4" key="1">
    <citation type="submission" date="2020-10" db="EMBL/GenBank/DDBJ databases">
        <title>Connecting structure to function with the recovery of over 1000 high-quality activated sludge metagenome-assembled genomes encoding full-length rRNA genes using long-read sequencing.</title>
        <authorList>
            <person name="Singleton C.M."/>
            <person name="Petriglieri F."/>
            <person name="Kristensen J.M."/>
            <person name="Kirkegaard R.H."/>
            <person name="Michaelsen T.Y."/>
            <person name="Andersen M.H."/>
            <person name="Karst S.M."/>
            <person name="Dueholm M.S."/>
            <person name="Nielsen P.H."/>
            <person name="Albertsen M."/>
        </authorList>
    </citation>
    <scope>NUCLEOTIDE SEQUENCE [LARGE SCALE GENOMIC DNA]</scope>
    <source>
        <strain evidence="3">Fred_18-Q3-R57-64_BAT3C.720</strain>
    </source>
</reference>
<evidence type="ECO:0000313" key="4">
    <source>
        <dbReference type="Proteomes" id="UP000706151"/>
    </source>
</evidence>
<protein>
    <submittedName>
        <fullName evidence="3">DUF4157 domain-containing protein</fullName>
    </submittedName>
</protein>
<evidence type="ECO:0000313" key="3">
    <source>
        <dbReference type="EMBL" id="MBK7954299.1"/>
    </source>
</evidence>
<dbReference type="Pfam" id="PF13699">
    <property type="entry name" value="eCIS_core"/>
    <property type="match status" value="1"/>
</dbReference>
<accession>A0A935W4N6</accession>